<feature type="transmembrane region" description="Helical" evidence="1">
    <location>
        <begin position="138"/>
        <end position="161"/>
    </location>
</feature>
<dbReference type="PANTHER" id="PTHR40089">
    <property type="entry name" value="ETHANOLAMINE UTILIZATION PROTEIN EUTH"/>
    <property type="match status" value="1"/>
</dbReference>
<feature type="transmembrane region" description="Helical" evidence="1">
    <location>
        <begin position="331"/>
        <end position="354"/>
    </location>
</feature>
<organism evidence="2">
    <name type="scientific">Tepidanaerobacter syntrophicus</name>
    <dbReference type="NCBI Taxonomy" id="224999"/>
    <lineage>
        <taxon>Bacteria</taxon>
        <taxon>Bacillati</taxon>
        <taxon>Bacillota</taxon>
        <taxon>Clostridia</taxon>
        <taxon>Thermosediminibacterales</taxon>
        <taxon>Tepidanaerobacteraceae</taxon>
        <taxon>Tepidanaerobacter</taxon>
    </lineage>
</organism>
<evidence type="ECO:0000256" key="1">
    <source>
        <dbReference type="SAM" id="Phobius"/>
    </source>
</evidence>
<gene>
    <name evidence="2" type="ORF">TSYNT_198</name>
</gene>
<dbReference type="PANTHER" id="PTHR40089:SF1">
    <property type="entry name" value="ETHANOLAMINE PERMEASE EUTH-RELATED"/>
    <property type="match status" value="1"/>
</dbReference>
<feature type="transmembrane region" description="Helical" evidence="1">
    <location>
        <begin position="199"/>
        <end position="226"/>
    </location>
</feature>
<feature type="transmembrane region" description="Helical" evidence="1">
    <location>
        <begin position="78"/>
        <end position="99"/>
    </location>
</feature>
<feature type="transmembrane region" description="Helical" evidence="1">
    <location>
        <begin position="6"/>
        <end position="24"/>
    </location>
</feature>
<dbReference type="AlphaFoldDB" id="A0A0U9HJZ7"/>
<dbReference type="Proteomes" id="UP000062160">
    <property type="component" value="Unassembled WGS sequence"/>
</dbReference>
<dbReference type="RefSeq" id="WP_059031191.1">
    <property type="nucleotide sequence ID" value="NZ_BSDN01000006.1"/>
</dbReference>
<dbReference type="NCBIfam" id="NF011667">
    <property type="entry name" value="PRK15086.1-3"/>
    <property type="match status" value="1"/>
</dbReference>
<dbReference type="Pfam" id="PF04346">
    <property type="entry name" value="EutH"/>
    <property type="match status" value="1"/>
</dbReference>
<evidence type="ECO:0000313" key="2">
    <source>
        <dbReference type="EMBL" id="GAQ24113.1"/>
    </source>
</evidence>
<dbReference type="PIRSF" id="PIRSF019466">
    <property type="entry name" value="EutH"/>
    <property type="match status" value="1"/>
</dbReference>
<dbReference type="GO" id="GO:0034228">
    <property type="term" value="F:ethanolamine transmembrane transporter activity"/>
    <property type="evidence" value="ECO:0007669"/>
    <property type="project" value="InterPro"/>
</dbReference>
<keyword evidence="1" id="KW-1133">Transmembrane helix</keyword>
<feature type="transmembrane region" description="Helical" evidence="1">
    <location>
        <begin position="168"/>
        <end position="187"/>
    </location>
</feature>
<feature type="transmembrane region" description="Helical" evidence="1">
    <location>
        <begin position="106"/>
        <end position="132"/>
    </location>
</feature>
<feature type="transmembrane region" description="Helical" evidence="1">
    <location>
        <begin position="36"/>
        <end position="58"/>
    </location>
</feature>
<protein>
    <submittedName>
        <fullName evidence="2">Ethanolamine transporter</fullName>
    </submittedName>
</protein>
<dbReference type="GO" id="GO:0005886">
    <property type="term" value="C:plasma membrane"/>
    <property type="evidence" value="ECO:0007669"/>
    <property type="project" value="TreeGrafter"/>
</dbReference>
<dbReference type="STRING" id="224999.GCA_001485475_00096"/>
<feature type="transmembrane region" description="Helical" evidence="1">
    <location>
        <begin position="238"/>
        <end position="256"/>
    </location>
</feature>
<proteinExistence type="predicted"/>
<feature type="transmembrane region" description="Helical" evidence="1">
    <location>
        <begin position="304"/>
        <end position="325"/>
    </location>
</feature>
<keyword evidence="1" id="KW-0812">Transmembrane</keyword>
<dbReference type="OrthoDB" id="9778282at2"/>
<keyword evidence="1" id="KW-0472">Membrane</keyword>
<sequence>MSINQIIVDIMVVFMVLGAIDRILGNKYGLGEQFEAGFNAMGSLALAMLGVVSLAPVLAKVLEPVVVPIYSALGADPAMFATTLLACDMGGFPLAMAMAKTKEAGLFAGIILGSMMGPTIVFSIPVALGIIQKEDHKALATGILAGMITIPIGCFFGGLVAGYELGMIVSNLVPIIIVAALIAIGLWRIPDKMINGFNVFGKIVVIVITIGLAAIIVETLTGIVVIPGMAPISDGIQIIGSIAIVLAGAFPMVTVITKVFKKPLMSMGKALGMNDIAAAGLVATLANNIPMFQMMHDMDYRGKVLNVAFAVSAAFTFGDHLGFTAGVAKEMIFPMIVGKLIAGVTAIMVASFFAPKSAS</sequence>
<keyword evidence="3" id="KW-1185">Reference proteome</keyword>
<name>A0A0U9HJZ7_9FIRM</name>
<reference evidence="2" key="1">
    <citation type="journal article" date="2016" name="Genome Announc.">
        <title>Draft Genome Sequence of the Syntrophic Lactate-Degrading Bacterium Tepidanaerobacter syntrophicus JLT.</title>
        <authorList>
            <person name="Matsuura N."/>
            <person name="Ohashi A."/>
            <person name="Tourlousse D.M."/>
            <person name="Sekiguchi Y."/>
        </authorList>
    </citation>
    <scope>NUCLEOTIDE SEQUENCE [LARGE SCALE GENOMIC DNA]</scope>
    <source>
        <strain evidence="2">JL</strain>
    </source>
</reference>
<feature type="transmembrane region" description="Helical" evidence="1">
    <location>
        <begin position="276"/>
        <end position="292"/>
    </location>
</feature>
<dbReference type="EMBL" id="DF976995">
    <property type="protein sequence ID" value="GAQ24113.1"/>
    <property type="molecule type" value="Genomic_DNA"/>
</dbReference>
<dbReference type="InterPro" id="IPR007441">
    <property type="entry name" value="EutH"/>
</dbReference>
<evidence type="ECO:0000313" key="3">
    <source>
        <dbReference type="Proteomes" id="UP000062160"/>
    </source>
</evidence>
<dbReference type="NCBIfam" id="NF011666">
    <property type="entry name" value="PRK15086.1-2"/>
    <property type="match status" value="1"/>
</dbReference>
<accession>A0A0U9HJZ7</accession>